<evidence type="ECO:0000313" key="2">
    <source>
        <dbReference type="Proteomes" id="UP000177659"/>
    </source>
</evidence>
<dbReference type="EMBL" id="MFLC01000015">
    <property type="protein sequence ID" value="OGG55132.1"/>
    <property type="molecule type" value="Genomic_DNA"/>
</dbReference>
<organism evidence="1 2">
    <name type="scientific">Candidatus Kaiserbacteria bacterium RIFCSPHIGHO2_02_FULL_49_11</name>
    <dbReference type="NCBI Taxonomy" id="1798489"/>
    <lineage>
        <taxon>Bacteria</taxon>
        <taxon>Candidatus Kaiseribacteriota</taxon>
    </lineage>
</organism>
<comment type="caution">
    <text evidence="1">The sequence shown here is derived from an EMBL/GenBank/DDBJ whole genome shotgun (WGS) entry which is preliminary data.</text>
</comment>
<dbReference type="AlphaFoldDB" id="A0A1F6D257"/>
<reference evidence="1 2" key="1">
    <citation type="journal article" date="2016" name="Nat. Commun.">
        <title>Thousands of microbial genomes shed light on interconnected biogeochemical processes in an aquifer system.</title>
        <authorList>
            <person name="Anantharaman K."/>
            <person name="Brown C.T."/>
            <person name="Hug L.A."/>
            <person name="Sharon I."/>
            <person name="Castelle C.J."/>
            <person name="Probst A.J."/>
            <person name="Thomas B.C."/>
            <person name="Singh A."/>
            <person name="Wilkins M.J."/>
            <person name="Karaoz U."/>
            <person name="Brodie E.L."/>
            <person name="Williams K.H."/>
            <person name="Hubbard S.S."/>
            <person name="Banfield J.F."/>
        </authorList>
    </citation>
    <scope>NUCLEOTIDE SEQUENCE [LARGE SCALE GENOMIC DNA]</scope>
</reference>
<gene>
    <name evidence="1" type="ORF">A3D62_00825</name>
</gene>
<protein>
    <submittedName>
        <fullName evidence="1">Uncharacterized protein</fullName>
    </submittedName>
</protein>
<sequence length="267" mass="30930">MNNKQEDNTEVEVKEPMTKHQFYFDTPLYEVLALNEVEKSFMSGDVDGYNPLSNFDTTFEIDSNHIGYHDSVYNNFYRITLTCKRKHTDKLRFFIIKNGDFVLKVGQYLSLADIQFAELGKKYNNVLDKDSLAEFKRAIGLAAHGIGVGSFVYLRRIFEKLISQTFDAHKDTLGIEEKAFVPTRMEDKVELLKSYLPSQLVEMKSVYSILSKGVHQLSENECLAYFEPLKLSIELILDQKIEMDLKRQRDERVKEGIQNINTKLGKK</sequence>
<name>A0A1F6D257_9BACT</name>
<dbReference type="Proteomes" id="UP000177659">
    <property type="component" value="Unassembled WGS sequence"/>
</dbReference>
<accession>A0A1F6D257</accession>
<evidence type="ECO:0000313" key="1">
    <source>
        <dbReference type="EMBL" id="OGG55132.1"/>
    </source>
</evidence>
<proteinExistence type="predicted"/>